<dbReference type="OrthoDB" id="10262026at2759"/>
<evidence type="ECO:0000256" key="2">
    <source>
        <dbReference type="ARBA" id="ARBA00038210"/>
    </source>
</evidence>
<dbReference type="SMART" id="SM00028">
    <property type="entry name" value="TPR"/>
    <property type="match status" value="5"/>
</dbReference>
<dbReference type="RefSeq" id="XP_012334891.1">
    <property type="nucleotide sequence ID" value="XM_012479468.1"/>
</dbReference>
<dbReference type="GeneID" id="24267147"/>
<dbReference type="EMBL" id="KQ001660">
    <property type="protein sequence ID" value="KJP88554.1"/>
    <property type="molecule type" value="Genomic_DNA"/>
</dbReference>
<dbReference type="AlphaFoldDB" id="A0A0D9QNB5"/>
<keyword evidence="5" id="KW-1185">Reference proteome</keyword>
<feature type="compositionally biased region" description="Basic residues" evidence="3">
    <location>
        <begin position="255"/>
        <end position="273"/>
    </location>
</feature>
<feature type="region of interest" description="Disordered" evidence="3">
    <location>
        <begin position="1"/>
        <end position="20"/>
    </location>
</feature>
<dbReference type="OMA" id="RCLNHNS"/>
<dbReference type="InterPro" id="IPR019734">
    <property type="entry name" value="TPR_rpt"/>
</dbReference>
<organism evidence="4 5">
    <name type="scientific">Plasmodium fragile</name>
    <dbReference type="NCBI Taxonomy" id="5857"/>
    <lineage>
        <taxon>Eukaryota</taxon>
        <taxon>Sar</taxon>
        <taxon>Alveolata</taxon>
        <taxon>Apicomplexa</taxon>
        <taxon>Aconoidasida</taxon>
        <taxon>Haemosporida</taxon>
        <taxon>Plasmodiidae</taxon>
        <taxon>Plasmodium</taxon>
        <taxon>Plasmodium (Plasmodium)</taxon>
    </lineage>
</organism>
<evidence type="ECO:0000256" key="3">
    <source>
        <dbReference type="SAM" id="MobiDB-lite"/>
    </source>
</evidence>
<gene>
    <name evidence="4" type="ORF">AK88_01833</name>
</gene>
<name>A0A0D9QNB5_PLAFR</name>
<accession>A0A0D9QNB5</accession>
<dbReference type="Proteomes" id="UP000054561">
    <property type="component" value="Unassembled WGS sequence"/>
</dbReference>
<evidence type="ECO:0000313" key="5">
    <source>
        <dbReference type="Proteomes" id="UP000054561"/>
    </source>
</evidence>
<dbReference type="SUPFAM" id="SSF48452">
    <property type="entry name" value="TPR-like"/>
    <property type="match status" value="2"/>
</dbReference>
<protein>
    <submittedName>
        <fullName evidence="4">Uncharacterized protein</fullName>
    </submittedName>
</protein>
<feature type="region of interest" description="Disordered" evidence="3">
    <location>
        <begin position="253"/>
        <end position="281"/>
    </location>
</feature>
<sequence>MRSCSTASSGRKRKYDEVGSIQTEKRFGGHIIQGKNKNGKGKRRSISLSNAFFSVKSFDKYDNSFKLVRSDTAHEEGENLEIEAEAPCLADGGGGTGIKGGDGISGMEDVSAGDQLTSKPPVNEILLHIKRFKFFLLKKSMVYKIRCLNHNSTWLSELSKGTGRGRRGGVNRGYLHDCLFVNPFPTYKEVVRLYYEQKYKEAYIKLSLISVNSFSSPWEEDILRDNYFDRKKYNLHFLIHSIGSIQKINSPCGKHNLKKKEKTKVQRKGKKSSTSKGTTNEYSIFSNQKKEKIIDKGNTLRMYMQNVKKKKKEEEKRERKKKRNFIVRYKFIRYENDVNRWCDRYLQEGTFAVKGIAKGGKEKMKNSSCRTGEKISAPYRHHSNTRSKSQSMGRKKYVIVPFRSNVLNPFGNLSEEGQEVRGKEKGDINTHIEKVPDGTDLPNGKKGDKVEHSCFLSEKEKTRGLVRRRTKVDTNLLIFLKMLCLYKYAHSFGENKVLSLGGDISLKLQNNRSEANELNCPTQKVSIGSALKMEILMYMVKYLRRVQKAIKLDTHLCLLLSVVYYDLKKFHKSVVYVRKSIRRDYFNFVAWVFFNNLISIELFTGGSLGKSKTGRRDSELLMETAQGRSQTCGSTYESIYEEKKRFRENSKKLKRLCNYLFLNEYIQNGKQDFLDVAEHYSRYIYVNPLRNSGASFFFRNGYFVSRVFRQGGEQRLKKGNYSKKTKQWNKKTRLTWCEKYQGYLKRYKFKRNLMSLFGFAHFCSLNCLLYKDSIKTYKYLKEIMPNNFYVSCELAKLYYYCGEAKKSIKCFDKMNRICKRNIILERRLLEGCCVRYLQRRERRRKKGKQGAQTSGESEACVQVISAKKCREMEMLLLPGYFSNGFVYVELLVNILVCEKNLPALLILLRDCERAAEKCTDKSRNAKYDSKLCYIMGKYFSLCNNRKMAILCFKQGIQRNKYHLFSYMALAEEYFSCGNVNSSVGILRRAISLYFNNPSAWFSLAKCFEWKENYDFSIFCYEQAINFQQSTICYLHLSGIYLKKGDVNSYIDTLKKAWVFTKDSLFASMLFFIYLSKLKRQTRMCSFMEDEVQEENVAYCSNKERSKKNIFLFYEKNNECFRWCVKYLNCCLNKMKIMRRLNRMGRVSSVSKFEVEEVGKCVHLDDNMKCETYDKWGSNSFLKNFKKIFEKNTSYFCFIHFLRNSSTILLEAIYYLAHYFFFHESFYNALKLFEILWEAGGMNSEASFRMYRHTHRMLQGGWKESKGKAR</sequence>
<dbReference type="PANTHER" id="PTHR12558:SF13">
    <property type="entry name" value="CELL DIVISION CYCLE PROTEIN 27 HOMOLOG"/>
    <property type="match status" value="1"/>
</dbReference>
<reference evidence="4 5" key="1">
    <citation type="submission" date="2014-03" db="EMBL/GenBank/DDBJ databases">
        <title>The Genome Sequence of Plasmodium fragile nilgiri.</title>
        <authorList>
            <consortium name="The Broad Institute Genomics Platform"/>
            <consortium name="The Broad Institute Genome Sequencing Center for Infectious Disease"/>
            <person name="Neafsey D."/>
            <person name="Duraisingh M."/>
            <person name="Young S.K."/>
            <person name="Zeng Q."/>
            <person name="Gargeya S."/>
            <person name="Abouelleil A."/>
            <person name="Alvarado L."/>
            <person name="Chapman S.B."/>
            <person name="Gainer-Dewar J."/>
            <person name="Goldberg J."/>
            <person name="Griggs A."/>
            <person name="Gujja S."/>
            <person name="Hansen M."/>
            <person name="Howarth C."/>
            <person name="Imamovic A."/>
            <person name="Larimer J."/>
            <person name="Pearson M."/>
            <person name="Poon T.W."/>
            <person name="Priest M."/>
            <person name="Roberts A."/>
            <person name="Saif S."/>
            <person name="Shea T."/>
            <person name="Sykes S."/>
            <person name="Wortman J."/>
            <person name="Nusbaum C."/>
            <person name="Birren B."/>
        </authorList>
    </citation>
    <scope>NUCLEOTIDE SEQUENCE [LARGE SCALE GENOMIC DNA]</scope>
    <source>
        <strain evidence="5">nilgiri</strain>
    </source>
</reference>
<dbReference type="Gene3D" id="1.25.40.10">
    <property type="entry name" value="Tetratricopeptide repeat domain"/>
    <property type="match status" value="2"/>
</dbReference>
<proteinExistence type="inferred from homology"/>
<dbReference type="PANTHER" id="PTHR12558">
    <property type="entry name" value="CELL DIVISION CYCLE 16,23,27"/>
    <property type="match status" value="1"/>
</dbReference>
<evidence type="ECO:0000256" key="1">
    <source>
        <dbReference type="ARBA" id="ARBA00022803"/>
    </source>
</evidence>
<evidence type="ECO:0000313" key="4">
    <source>
        <dbReference type="EMBL" id="KJP88554.1"/>
    </source>
</evidence>
<comment type="similarity">
    <text evidence="2">Belongs to the APC3/CDC27 family.</text>
</comment>
<keyword evidence="1" id="KW-0802">TPR repeat</keyword>
<dbReference type="VEuPathDB" id="PlasmoDB:AK88_01833"/>
<dbReference type="InterPro" id="IPR011990">
    <property type="entry name" value="TPR-like_helical_dom_sf"/>
</dbReference>